<sequence length="236" mass="27242">MEEVELGGLEDDSSDAAFVGLGSEERPPTYGRDMLEHTLQIISRHNENFGMYDLSDPRARAMLHYGRHDQCYPPQAWPYYEDENGWPQFRSKYMSTEEIENVARMQQTTTHINDPYIDDYYHQAYLARKSEGALLKRHFCPTLIRDPSSRTQSKDEPHAYLQVDALGRFPFSSIRRPCPLLDVEQASSPSDNNPKKTSSKSLDEEPMLVARITIEYGLCLLLDVDDNDRLLQFSEQ</sequence>
<feature type="compositionally biased region" description="Polar residues" evidence="1">
    <location>
        <begin position="185"/>
        <end position="200"/>
    </location>
</feature>
<reference evidence="2" key="1">
    <citation type="submission" date="2015-04" db="UniProtKB">
        <authorList>
            <consortium name="EnsemblPlants"/>
        </authorList>
    </citation>
    <scope>IDENTIFICATION</scope>
</reference>
<feature type="region of interest" description="Disordered" evidence="1">
    <location>
        <begin position="183"/>
        <end position="202"/>
    </location>
</feature>
<dbReference type="GO" id="GO:0000932">
    <property type="term" value="C:P-body"/>
    <property type="evidence" value="ECO:0007669"/>
    <property type="project" value="TreeGrafter"/>
</dbReference>
<protein>
    <submittedName>
        <fullName evidence="2">Uncharacterized protein</fullName>
    </submittedName>
</protein>
<dbReference type="HOGENOM" id="CLU_1177029_0_0_1"/>
<reference evidence="2" key="2">
    <citation type="submission" date="2018-05" db="EMBL/GenBank/DDBJ databases">
        <title>OpunRS2 (Oryza punctata Reference Sequence Version 2).</title>
        <authorList>
            <person name="Zhang J."/>
            <person name="Kudrna D."/>
            <person name="Lee S."/>
            <person name="Talag J."/>
            <person name="Welchert J."/>
            <person name="Wing R.A."/>
        </authorList>
    </citation>
    <scope>NUCLEOTIDE SEQUENCE [LARGE SCALE GENOMIC DNA]</scope>
</reference>
<accession>A0A0E0JVZ0</accession>
<dbReference type="GO" id="GO:0003723">
    <property type="term" value="F:RNA binding"/>
    <property type="evidence" value="ECO:0007669"/>
    <property type="project" value="TreeGrafter"/>
</dbReference>
<dbReference type="Proteomes" id="UP000026962">
    <property type="component" value="Chromosome 2"/>
</dbReference>
<dbReference type="Gramene" id="OPUNC02G04240.1">
    <property type="protein sequence ID" value="OPUNC02G04240.1"/>
    <property type="gene ID" value="OPUNC02G04240"/>
</dbReference>
<dbReference type="PANTHER" id="PTHR21551:SF9">
    <property type="entry name" value="OS02G0294700 PROTEIN"/>
    <property type="match status" value="1"/>
</dbReference>
<dbReference type="AlphaFoldDB" id="A0A0E0JVZ0"/>
<dbReference type="eggNOG" id="ENOG502QQ60">
    <property type="taxonomic scope" value="Eukaryota"/>
</dbReference>
<keyword evidence="3" id="KW-1185">Reference proteome</keyword>
<evidence type="ECO:0000313" key="3">
    <source>
        <dbReference type="Proteomes" id="UP000026962"/>
    </source>
</evidence>
<dbReference type="EnsemblPlants" id="OPUNC02G04240.1">
    <property type="protein sequence ID" value="OPUNC02G04240.1"/>
    <property type="gene ID" value="OPUNC02G04240"/>
</dbReference>
<name>A0A0E0JVZ0_ORYPU</name>
<organism evidence="2">
    <name type="scientific">Oryza punctata</name>
    <name type="common">Red rice</name>
    <dbReference type="NCBI Taxonomy" id="4537"/>
    <lineage>
        <taxon>Eukaryota</taxon>
        <taxon>Viridiplantae</taxon>
        <taxon>Streptophyta</taxon>
        <taxon>Embryophyta</taxon>
        <taxon>Tracheophyta</taxon>
        <taxon>Spermatophyta</taxon>
        <taxon>Magnoliopsida</taxon>
        <taxon>Liliopsida</taxon>
        <taxon>Poales</taxon>
        <taxon>Poaceae</taxon>
        <taxon>BOP clade</taxon>
        <taxon>Oryzoideae</taxon>
        <taxon>Oryzeae</taxon>
        <taxon>Oryzinae</taxon>
        <taxon>Oryza</taxon>
    </lineage>
</organism>
<dbReference type="InterPro" id="IPR039900">
    <property type="entry name" value="Pat1-like"/>
</dbReference>
<evidence type="ECO:0000313" key="2">
    <source>
        <dbReference type="EnsemblPlants" id="OPUNC02G04240.1"/>
    </source>
</evidence>
<dbReference type="STRING" id="4537.A0A0E0JVZ0"/>
<dbReference type="PANTHER" id="PTHR21551">
    <property type="entry name" value="TOPOISOMERASE II-ASSOCIATED PROTEIN PAT1"/>
    <property type="match status" value="1"/>
</dbReference>
<dbReference type="GO" id="GO:0033962">
    <property type="term" value="P:P-body assembly"/>
    <property type="evidence" value="ECO:0007669"/>
    <property type="project" value="TreeGrafter"/>
</dbReference>
<evidence type="ECO:0000256" key="1">
    <source>
        <dbReference type="SAM" id="MobiDB-lite"/>
    </source>
</evidence>
<dbReference type="GO" id="GO:0000290">
    <property type="term" value="P:deadenylation-dependent decapping of nuclear-transcribed mRNA"/>
    <property type="evidence" value="ECO:0007669"/>
    <property type="project" value="InterPro"/>
</dbReference>
<proteinExistence type="predicted"/>